<dbReference type="OrthoDB" id="421951at2759"/>
<organism evidence="4 6">
    <name type="scientific">Venturia inaequalis</name>
    <name type="common">Apple scab fungus</name>
    <dbReference type="NCBI Taxonomy" id="5025"/>
    <lineage>
        <taxon>Eukaryota</taxon>
        <taxon>Fungi</taxon>
        <taxon>Dikarya</taxon>
        <taxon>Ascomycota</taxon>
        <taxon>Pezizomycotina</taxon>
        <taxon>Dothideomycetes</taxon>
        <taxon>Pleosporomycetidae</taxon>
        <taxon>Venturiales</taxon>
        <taxon>Venturiaceae</taxon>
        <taxon>Venturia</taxon>
    </lineage>
</organism>
<dbReference type="Pfam" id="PF22749">
    <property type="entry name" value="Arb2"/>
    <property type="match status" value="1"/>
</dbReference>
<dbReference type="EMBL" id="WNWQ01001199">
    <property type="protein sequence ID" value="KAE9962017.1"/>
    <property type="molecule type" value="Genomic_DNA"/>
</dbReference>
<dbReference type="InterPro" id="IPR053858">
    <property type="entry name" value="Arb2_dom"/>
</dbReference>
<evidence type="ECO:0000259" key="1">
    <source>
        <dbReference type="Pfam" id="PF22749"/>
    </source>
</evidence>
<proteinExistence type="predicted"/>
<evidence type="ECO:0000313" key="4">
    <source>
        <dbReference type="EMBL" id="KAE9990436.1"/>
    </source>
</evidence>
<dbReference type="GO" id="GO:0005634">
    <property type="term" value="C:nucleus"/>
    <property type="evidence" value="ECO:0007669"/>
    <property type="project" value="TreeGrafter"/>
</dbReference>
<dbReference type="Proteomes" id="UP000490939">
    <property type="component" value="Unassembled WGS sequence"/>
</dbReference>
<dbReference type="AlphaFoldDB" id="A0A8H3VL82"/>
<dbReference type="PANTHER" id="PTHR21357">
    <property type="entry name" value="FAM172 FAMILY PROTEIN HOMOLOG CG10038"/>
    <property type="match status" value="1"/>
</dbReference>
<feature type="domain" description="Arb2" evidence="1">
    <location>
        <begin position="15"/>
        <end position="296"/>
    </location>
</feature>
<comment type="caution">
    <text evidence="4">The sequence shown here is derived from an EMBL/GenBank/DDBJ whole genome shotgun (WGS) entry which is preliminary data.</text>
</comment>
<dbReference type="Proteomes" id="UP000433883">
    <property type="component" value="Unassembled WGS sequence"/>
</dbReference>
<dbReference type="GO" id="GO:0031048">
    <property type="term" value="P:regulatory ncRNA-mediated heterochromatin formation"/>
    <property type="evidence" value="ECO:0007669"/>
    <property type="project" value="TreeGrafter"/>
</dbReference>
<keyword evidence="6" id="KW-1185">Reference proteome</keyword>
<dbReference type="GO" id="GO:0035197">
    <property type="term" value="F:siRNA binding"/>
    <property type="evidence" value="ECO:0007669"/>
    <property type="project" value="TreeGrafter"/>
</dbReference>
<sequence length="563" mass="63105">MFRRLPASLPSDVAFKSDLKALGYFINDKSQIMQIKHPDQAYVFKVSNDERYNIMHREALNHCIREEVLERATAAGLSLLYLPQLSTAKPNEPHVPIFTTPPAEMKNKKRVIVVLNDHRQDLGIWDYRHLSTNGIDSASCVDLAKLVRQDGASAPGLIISNAGQLTYSHKEGRAMTTQSWQAMPRSTIAYPGVQEDPLHNSVQGTRDRIEHCHFIFEKILKDPDFVRADADIYLVGILNGGEAALKYLNANWDFWKSRIKAVALTSVFTKRETLSWELIQFLRDRARNWKISATPKDACLVSPLHWTLSIPDTTLTLPPDELEPQLRKKEEAEVDGHSHADDLVKATPTNRGREELTEWAIPEKKVIPDAQIICPEFSSSVQDFTEVIFPTVLESVLAFFKDVQKDVKDYKNPALMVEDYEEKPLEVEVDATKDGVATTIDGVETMTLEEFEKKEKVGGEKKEVRFADGKEDKEKKREGDQKEIKFAGEMVSEISVDAAVSGKAVPEEPITPAGTSLNPLDPLYKCPLQPVSPERTIVDVEMGTARVAGVDLEEAMLKAAGLM</sequence>
<dbReference type="PANTHER" id="PTHR21357:SF4">
    <property type="entry name" value="FAM172 FAMILY PROTEIN HOMOLOG CG10038"/>
    <property type="match status" value="1"/>
</dbReference>
<gene>
    <name evidence="2" type="ORF">BLS_000943</name>
    <name evidence="4" type="ORF">EG327_001389</name>
    <name evidence="3" type="ORF">EG328_010817</name>
</gene>
<evidence type="ECO:0000313" key="6">
    <source>
        <dbReference type="Proteomes" id="UP000490939"/>
    </source>
</evidence>
<name>A0A8H3VL82_VENIN</name>
<dbReference type="EMBL" id="WNWR01000137">
    <property type="protein sequence ID" value="KAE9990436.1"/>
    <property type="molecule type" value="Genomic_DNA"/>
</dbReference>
<dbReference type="Proteomes" id="UP000447873">
    <property type="component" value="Unassembled WGS sequence"/>
</dbReference>
<evidence type="ECO:0000313" key="2">
    <source>
        <dbReference type="EMBL" id="KAE9962017.1"/>
    </source>
</evidence>
<dbReference type="EMBL" id="WNWS01000074">
    <property type="protein sequence ID" value="KAE9982535.1"/>
    <property type="molecule type" value="Genomic_DNA"/>
</dbReference>
<evidence type="ECO:0000313" key="3">
    <source>
        <dbReference type="EMBL" id="KAE9982535.1"/>
    </source>
</evidence>
<accession>A0A8H3VL82</accession>
<reference evidence="4 6" key="1">
    <citation type="submission" date="2019-07" db="EMBL/GenBank/DDBJ databases">
        <title>Venturia inaequalis Genome Resource.</title>
        <authorList>
            <person name="Lichtner F.J."/>
        </authorList>
    </citation>
    <scope>NUCLEOTIDE SEQUENCE [LARGE SCALE GENOMIC DNA]</scope>
    <source>
        <strain evidence="3 5">120213</strain>
        <strain evidence="2">Bline_iso_100314</strain>
        <strain evidence="4 6">DMI_063113</strain>
    </source>
</reference>
<protein>
    <recommendedName>
        <fullName evidence="1">Arb2 domain-containing protein</fullName>
    </recommendedName>
</protein>
<evidence type="ECO:0000313" key="5">
    <source>
        <dbReference type="Proteomes" id="UP000447873"/>
    </source>
</evidence>
<dbReference type="InterPro" id="IPR048263">
    <property type="entry name" value="Arb2"/>
</dbReference>